<dbReference type="GO" id="GO:0005524">
    <property type="term" value="F:ATP binding"/>
    <property type="evidence" value="ECO:0007669"/>
    <property type="project" value="UniProtKB-KW"/>
</dbReference>
<sequence length="272" mass="29129">MSASLAERTEPVAIPPPVLDNVPVPDDVVVRNLSIAYGAAAPVLRGVSFAVRRGETVALIGANGAGKSTLLKACLGLVPPGAGEVQVLEQVFGGRALRRSGPREALRTIGFVAQKHNLVLRLSVLSNVLHGFLAQHPGPRCWLQATAPAALRQRALQVLDRVGLAHLAARRADTLSGGQQQRVAIARALVNAPRLIFADEPAASLDPAVGEEVMQIFTRTSRETGTTLIFTTHHLDHARRHAQRVLGLKAGMLVIDAPVDRLQREELHGFYD</sequence>
<dbReference type="Pfam" id="PF00005">
    <property type="entry name" value="ABC_tran"/>
    <property type="match status" value="1"/>
</dbReference>
<dbReference type="InterPro" id="IPR027417">
    <property type="entry name" value="P-loop_NTPase"/>
</dbReference>
<dbReference type="SUPFAM" id="SSF52540">
    <property type="entry name" value="P-loop containing nucleoside triphosphate hydrolases"/>
    <property type="match status" value="1"/>
</dbReference>
<comment type="caution">
    <text evidence="4">The sequence shown here is derived from an EMBL/GenBank/DDBJ whole genome shotgun (WGS) entry which is preliminary data.</text>
</comment>
<proteinExistence type="predicted"/>
<reference evidence="4 5" key="1">
    <citation type="submission" date="2022-03" db="EMBL/GenBank/DDBJ databases">
        <title>Complete genome analysis of Roseomonas KG 17.1 : a prolific producer of plant growth promoters.</title>
        <authorList>
            <person name="Saadouli I."/>
            <person name="Najjari A."/>
            <person name="Mosbah A."/>
            <person name="Ouzari H.I."/>
        </authorList>
    </citation>
    <scope>NUCLEOTIDE SEQUENCE [LARGE SCALE GENOMIC DNA]</scope>
    <source>
        <strain evidence="4 5">KG17-1</strain>
    </source>
</reference>
<feature type="domain" description="ABC transporter" evidence="3">
    <location>
        <begin position="28"/>
        <end position="271"/>
    </location>
</feature>
<dbReference type="InterPro" id="IPR015854">
    <property type="entry name" value="ABC_transpr_LolD-like"/>
</dbReference>
<dbReference type="PANTHER" id="PTHR24220">
    <property type="entry name" value="IMPORT ATP-BINDING PROTEIN"/>
    <property type="match status" value="1"/>
</dbReference>
<organism evidence="4 5">
    <name type="scientific">Teichococcus vastitatis</name>
    <dbReference type="NCBI Taxonomy" id="2307076"/>
    <lineage>
        <taxon>Bacteria</taxon>
        <taxon>Pseudomonadati</taxon>
        <taxon>Pseudomonadota</taxon>
        <taxon>Alphaproteobacteria</taxon>
        <taxon>Acetobacterales</taxon>
        <taxon>Roseomonadaceae</taxon>
        <taxon>Roseomonas</taxon>
    </lineage>
</organism>
<evidence type="ECO:0000259" key="3">
    <source>
        <dbReference type="PROSITE" id="PS50893"/>
    </source>
</evidence>
<protein>
    <submittedName>
        <fullName evidence="4">ATP-binding cassette domain-containing protein</fullName>
    </submittedName>
</protein>
<dbReference type="InterPro" id="IPR003593">
    <property type="entry name" value="AAA+_ATPase"/>
</dbReference>
<dbReference type="SMART" id="SM00382">
    <property type="entry name" value="AAA"/>
    <property type="match status" value="1"/>
</dbReference>
<keyword evidence="5" id="KW-1185">Reference proteome</keyword>
<name>A0ABS9W7C2_9PROT</name>
<dbReference type="EMBL" id="JALBUU010000028">
    <property type="protein sequence ID" value="MCI0755132.1"/>
    <property type="molecule type" value="Genomic_DNA"/>
</dbReference>
<evidence type="ECO:0000313" key="4">
    <source>
        <dbReference type="EMBL" id="MCI0755132.1"/>
    </source>
</evidence>
<dbReference type="RefSeq" id="WP_120008663.1">
    <property type="nucleotide sequence ID" value="NZ_JALBUU010000028.1"/>
</dbReference>
<keyword evidence="2 4" id="KW-0067">ATP-binding</keyword>
<evidence type="ECO:0000313" key="5">
    <source>
        <dbReference type="Proteomes" id="UP001201985"/>
    </source>
</evidence>
<evidence type="ECO:0000256" key="1">
    <source>
        <dbReference type="ARBA" id="ARBA00022741"/>
    </source>
</evidence>
<dbReference type="PROSITE" id="PS50893">
    <property type="entry name" value="ABC_TRANSPORTER_2"/>
    <property type="match status" value="1"/>
</dbReference>
<dbReference type="InterPro" id="IPR017871">
    <property type="entry name" value="ABC_transporter-like_CS"/>
</dbReference>
<accession>A0ABS9W7C2</accession>
<dbReference type="Proteomes" id="UP001201985">
    <property type="component" value="Unassembled WGS sequence"/>
</dbReference>
<dbReference type="Gene3D" id="3.40.50.300">
    <property type="entry name" value="P-loop containing nucleotide triphosphate hydrolases"/>
    <property type="match status" value="1"/>
</dbReference>
<evidence type="ECO:0000256" key="2">
    <source>
        <dbReference type="ARBA" id="ARBA00022840"/>
    </source>
</evidence>
<gene>
    <name evidence="4" type="ORF">MON41_15540</name>
</gene>
<keyword evidence="1" id="KW-0547">Nucleotide-binding</keyword>
<dbReference type="InterPro" id="IPR003439">
    <property type="entry name" value="ABC_transporter-like_ATP-bd"/>
</dbReference>
<dbReference type="PROSITE" id="PS00211">
    <property type="entry name" value="ABC_TRANSPORTER_1"/>
    <property type="match status" value="1"/>
</dbReference>